<feature type="compositionally biased region" description="Basic and acidic residues" evidence="1">
    <location>
        <begin position="39"/>
        <end position="84"/>
    </location>
</feature>
<sequence length="251" mass="28835">MGNEQSSEADSRKTKRKQNRPTSDQTSTDEFKGIPLDTKVPKLSDEQLKQREKMIEKYKRRKAREERRQKREEERLRIEKEARKSNRTSNNHNNNTNSNSIGAAYPPIEEDTLSTSTCTTVKTNTVTIASSRIVYGHGDYIEEDDNGHNITNSERLGFQIVASSRSMSGLSLYSGHNGYAASTTGHPHPVNERKARRRRVREHQEQQEGELLDQWDISSDISDSVSQTNSSQQPHPHRHREGGRLRRRQLL</sequence>
<accession>A0A7G2C1T8</accession>
<name>A0A7G2C1T8_9TRYP</name>
<evidence type="ECO:0000256" key="1">
    <source>
        <dbReference type="SAM" id="MobiDB-lite"/>
    </source>
</evidence>
<gene>
    <name evidence="2" type="ORF">ADEAN_000113300</name>
</gene>
<feature type="region of interest" description="Disordered" evidence="1">
    <location>
        <begin position="178"/>
        <end position="251"/>
    </location>
</feature>
<proteinExistence type="predicted"/>
<reference evidence="2 3" key="1">
    <citation type="submission" date="2020-08" db="EMBL/GenBank/DDBJ databases">
        <authorList>
            <person name="Newling K."/>
            <person name="Davey J."/>
            <person name="Forrester S."/>
        </authorList>
    </citation>
    <scope>NUCLEOTIDE SEQUENCE [LARGE SCALE GENOMIC DNA]</scope>
    <source>
        <strain evidence="3">Crithidia deanei Carvalho (ATCC PRA-265)</strain>
    </source>
</reference>
<organism evidence="2 3">
    <name type="scientific">Angomonas deanei</name>
    <dbReference type="NCBI Taxonomy" id="59799"/>
    <lineage>
        <taxon>Eukaryota</taxon>
        <taxon>Discoba</taxon>
        <taxon>Euglenozoa</taxon>
        <taxon>Kinetoplastea</taxon>
        <taxon>Metakinetoplastina</taxon>
        <taxon>Trypanosomatida</taxon>
        <taxon>Trypanosomatidae</taxon>
        <taxon>Strigomonadinae</taxon>
        <taxon>Angomonas</taxon>
    </lineage>
</organism>
<feature type="compositionally biased region" description="Basic residues" evidence="1">
    <location>
        <begin position="235"/>
        <end position="251"/>
    </location>
</feature>
<dbReference type="EMBL" id="LR877146">
    <property type="protein sequence ID" value="CAD2213690.1"/>
    <property type="molecule type" value="Genomic_DNA"/>
</dbReference>
<feature type="compositionally biased region" description="Low complexity" evidence="1">
    <location>
        <begin position="87"/>
        <end position="100"/>
    </location>
</feature>
<protein>
    <submittedName>
        <fullName evidence="2">Uncharacterized protein</fullName>
    </submittedName>
</protein>
<dbReference type="AlphaFoldDB" id="A0A7G2C1T8"/>
<dbReference type="VEuPathDB" id="TriTrypDB:ADEAN_000113300"/>
<feature type="compositionally biased region" description="Low complexity" evidence="1">
    <location>
        <begin position="214"/>
        <end position="234"/>
    </location>
</feature>
<dbReference type="Proteomes" id="UP000515908">
    <property type="component" value="Chromosome 02"/>
</dbReference>
<evidence type="ECO:0000313" key="3">
    <source>
        <dbReference type="Proteomes" id="UP000515908"/>
    </source>
</evidence>
<feature type="region of interest" description="Disordered" evidence="1">
    <location>
        <begin position="1"/>
        <end position="106"/>
    </location>
</feature>
<keyword evidence="3" id="KW-1185">Reference proteome</keyword>
<evidence type="ECO:0000313" key="2">
    <source>
        <dbReference type="EMBL" id="CAD2213690.1"/>
    </source>
</evidence>